<comment type="caution">
    <text evidence="2">The sequence shown here is derived from an EMBL/GenBank/DDBJ whole genome shotgun (WGS) entry which is preliminary data.</text>
</comment>
<dbReference type="PANTHER" id="PTHR38457">
    <property type="entry name" value="REGULATOR ABRB-RELATED"/>
    <property type="match status" value="1"/>
</dbReference>
<dbReference type="GO" id="GO:0010468">
    <property type="term" value="P:regulation of gene expression"/>
    <property type="evidence" value="ECO:0007669"/>
    <property type="project" value="InterPro"/>
</dbReference>
<evidence type="ECO:0000313" key="3">
    <source>
        <dbReference type="Proteomes" id="UP000606991"/>
    </source>
</evidence>
<name>A0A934K442_9BACT</name>
<evidence type="ECO:0000256" key="1">
    <source>
        <dbReference type="SAM" id="Phobius"/>
    </source>
</evidence>
<feature type="transmembrane region" description="Helical" evidence="1">
    <location>
        <begin position="109"/>
        <end position="129"/>
    </location>
</feature>
<feature type="transmembrane region" description="Helical" evidence="1">
    <location>
        <begin position="135"/>
        <end position="160"/>
    </location>
</feature>
<evidence type="ECO:0000313" key="2">
    <source>
        <dbReference type="EMBL" id="MBJ7595921.1"/>
    </source>
</evidence>
<dbReference type="NCBIfam" id="TIGR03082">
    <property type="entry name" value="Gneg_AbrB_dup"/>
    <property type="match status" value="1"/>
</dbReference>
<organism evidence="2 3">
    <name type="scientific">Candidatus Aeolococcus gillhamiae</name>
    <dbReference type="NCBI Taxonomy" id="3127015"/>
    <lineage>
        <taxon>Bacteria</taxon>
        <taxon>Bacillati</taxon>
        <taxon>Candidatus Dormiibacterota</taxon>
        <taxon>Candidatus Dormibacteria</taxon>
        <taxon>Candidatus Aeolococcales</taxon>
        <taxon>Candidatus Aeolococcaceae</taxon>
        <taxon>Candidatus Aeolococcus</taxon>
    </lineage>
</organism>
<keyword evidence="1" id="KW-1133">Transmembrane helix</keyword>
<gene>
    <name evidence="2" type="ORF">JF886_13895</name>
</gene>
<proteinExistence type="predicted"/>
<feature type="transmembrane region" description="Helical" evidence="1">
    <location>
        <begin position="24"/>
        <end position="41"/>
    </location>
</feature>
<sequence length="165" mass="16918">MNLGVAIVIGLAAAALGQRTRVPGGAIVAPILAVAAWRLTVNQRVDVFPGWLQLLVYALLGTGIGLSIDRSSLLALRVDWPVLLLMAASVYVVAVACVLLIARVFQIDAASALLAGSPGGFTGIAGLSLSSGANVAQVVAVHTTRLLLIYATLPFILAAVNARPD</sequence>
<dbReference type="GO" id="GO:0016020">
    <property type="term" value="C:membrane"/>
    <property type="evidence" value="ECO:0007669"/>
    <property type="project" value="InterPro"/>
</dbReference>
<accession>A0A934K442</accession>
<dbReference type="InterPro" id="IPR007820">
    <property type="entry name" value="AbrB_fam"/>
</dbReference>
<feature type="transmembrane region" description="Helical" evidence="1">
    <location>
        <begin position="48"/>
        <end position="68"/>
    </location>
</feature>
<dbReference type="EMBL" id="JAEKNS010000141">
    <property type="protein sequence ID" value="MBJ7595921.1"/>
    <property type="molecule type" value="Genomic_DNA"/>
</dbReference>
<dbReference type="InterPro" id="IPR017516">
    <property type="entry name" value="AbrB_dup"/>
</dbReference>
<feature type="transmembrane region" description="Helical" evidence="1">
    <location>
        <begin position="80"/>
        <end position="102"/>
    </location>
</feature>
<protein>
    <submittedName>
        <fullName evidence="2">AbrB family transcriptional regulator</fullName>
    </submittedName>
</protein>
<keyword evidence="1" id="KW-0472">Membrane</keyword>
<keyword evidence="1" id="KW-0812">Transmembrane</keyword>
<dbReference type="Pfam" id="PF05145">
    <property type="entry name" value="AbrB"/>
    <property type="match status" value="1"/>
</dbReference>
<reference evidence="2 3" key="1">
    <citation type="submission" date="2020-10" db="EMBL/GenBank/DDBJ databases">
        <title>Ca. Dormibacterota MAGs.</title>
        <authorList>
            <person name="Montgomery K."/>
        </authorList>
    </citation>
    <scope>NUCLEOTIDE SEQUENCE [LARGE SCALE GENOMIC DNA]</scope>
    <source>
        <strain evidence="2">SC8812_S17_18</strain>
    </source>
</reference>
<dbReference type="Proteomes" id="UP000606991">
    <property type="component" value="Unassembled WGS sequence"/>
</dbReference>
<dbReference type="PANTHER" id="PTHR38457:SF1">
    <property type="entry name" value="REGULATOR ABRB-RELATED"/>
    <property type="match status" value="1"/>
</dbReference>
<dbReference type="AlphaFoldDB" id="A0A934K442"/>